<comment type="caution">
    <text evidence="2">The sequence shown here is derived from an EMBL/GenBank/DDBJ whole genome shotgun (WGS) entry which is preliminary data.</text>
</comment>
<proteinExistence type="predicted"/>
<feature type="region of interest" description="Disordered" evidence="1">
    <location>
        <begin position="1712"/>
        <end position="1744"/>
    </location>
</feature>
<feature type="compositionally biased region" description="Low complexity" evidence="1">
    <location>
        <begin position="1640"/>
        <end position="1651"/>
    </location>
</feature>
<feature type="region of interest" description="Disordered" evidence="1">
    <location>
        <begin position="1604"/>
        <end position="1652"/>
    </location>
</feature>
<evidence type="ECO:0000256" key="1">
    <source>
        <dbReference type="SAM" id="MobiDB-lite"/>
    </source>
</evidence>
<name>A0ABR2KTH6_9EUKA</name>
<feature type="region of interest" description="Disordered" evidence="1">
    <location>
        <begin position="1206"/>
        <end position="1314"/>
    </location>
</feature>
<feature type="region of interest" description="Disordered" evidence="1">
    <location>
        <begin position="974"/>
        <end position="997"/>
    </location>
</feature>
<sequence length="1859" mass="214919">MISSCNEFIQTPGICNGIHSENCMKQIAYAQFFDFIEALDQDLKKIKPLYEEDPQHFKENITIDSLGSLLETFDSAIDLFSNILNSNSNSSKNESYIISSIFATMFTNYMNMTADLLSHDFPNNSIIPFVGIYANLHKVYIDILHSAQISDDNDDKNINILRFKSVWNDHYLHFSNLPNLINYFDFPSFSQRLDNVYQYTKNFSPDDNSQQQLFMLTNNLSALLKSMKEKLVLINEKVSKAQVQDLLYETSSFQEYIQSISQNQLNSLHMSTIYALVANLELTISILNITEYLERINQIISRDNFSIDIAAFATPDIQLITIKTIMQAMISELSCLIKFSQKTFSVSIKRAAQSFYQAIKNDNTELNEKYEKLIEVISPLVPQVDSEYDNVFMSTMSNIRSPEAIFESFRNTLKREPKTLEDHCLRLSSFIEFENAANLATNESNDIIKFKEYLITNIISVKIQEIIPILEEQISRVEGNLSKLSSQSKMTLILSYCRSIIIHLHHMEAQKKIPNRARLFIKIFTLFMEFIEMIINREIDLHQFNQLIQNIAFPTPDLIKRSIYDQGQMSNLRILIMKIQTCQLSITKTTNVLFDKFANKKESDESYFQFDQTNGQYIHDNKELLTNQIGLFDQCDQYIRQLFMLLENFKEFSSFLSIYTRFYNIIGQSLNATKIIQKSISKVSPVLAKNIPIFIRCIIKFLKAEPNHAPFLSINSPSLDLYATVLTFLKSFFLNENYDHSNLFLHVLDSIPIINFSRSLNEFFENLNRVEIILLSSKSYDNIISSIKDYREYTTLIIRSIIANEKLNVDELNCMADRFLAGLFYLSPKVFSKVEECFTFINWFLRHLETLNSFIKSLSLLNAEYCLSTATFNLSYSDIMLKNFVLTCSKLVKRVNKSDFITFEISNYLSGFLSSINFALPKRLFEKVNEYNIVSIFHSFLNLYTSSVSYYQNDISLFTLSSILPPLPPVTLLPQEGQPSQSPNQLSSNSSSSNLTINSNSIDGNQSALTAPSLQLSSLWFMNNFDFTQKAMPLLTNLISLVATADENSENMKILIKMNEIIKKADMLLHPNNQINTNNNNNENRDMMMILNINDNSNSPELADSNSQDEIFQRNLFLNKFSFVYKLKKLLGKIKFESQVSQCQFINQYSTFESLIDTEINILHLNRFLMLSNFLLYERISSNSTLLKYFKFTKVSNMNEKSNNSYRSIRNKVNMKSQNNDYDDYDESEKSEEGEELADYEEEVEEIESLRQNGREEQQKETGSNKSNDKEKSTIDVEDDGEYEEDRDDAESRKEEEDQEYGESESGSYGDYDDYSEFRMRSALSNSLRRSNINGLGNGNISGDNLENILYSNNNKNKNENFFHFNFARKVGFFNKSTVLSKVKKNANNEAIFDKNENDFDSDNTYYNGPLDSFPFFYKAFPGNNQNTASFFFNNDNEFNPNQPFQLQLQDVIENSELMMNEIRKLIESSNRWMRGTPIDVLVPIIPLSDVVSDVNRELHSTIDSIYQQIQTFDKENTDLIYEAKQLMERNAQRLGDIRSKQKELIMKKKEFARSKNVLSYTYSQAFQKYQKLKAENLKKRFEIQKLNSKLQLSMKLNNFENYENEESEIYDNDDDDNSNDDKNENNSYFEDSDYEDSTHSSISNSSVSSEQSKKIVHSNQGLVIEPFVPVSVVANLSSAPVDLDSANQALNEAIIKNERLKSLLQASNSILQSQRMQRRKSKQTSLNNNDNHNSNGNNNIIDGEDENKDVIDRYFGKIALIKSSTEKLDKPISSEVDVEKEGELLIKAISDFRKNSTESRQTYREASKELLRKLDKMISIYRIQKDRTNKVRSLIRAAKVTKEDYKTALSKLLENDKL</sequence>
<gene>
    <name evidence="2" type="ORF">M9Y10_022829</name>
</gene>
<dbReference type="Proteomes" id="UP001470230">
    <property type="component" value="Unassembled WGS sequence"/>
</dbReference>
<protein>
    <submittedName>
        <fullName evidence="2">Uncharacterized protein</fullName>
    </submittedName>
</protein>
<dbReference type="EMBL" id="JAPFFF010000003">
    <property type="protein sequence ID" value="KAK8894394.1"/>
    <property type="molecule type" value="Genomic_DNA"/>
</dbReference>
<evidence type="ECO:0000313" key="2">
    <source>
        <dbReference type="EMBL" id="KAK8894394.1"/>
    </source>
</evidence>
<feature type="compositionally biased region" description="Acidic residues" evidence="1">
    <location>
        <begin position="1221"/>
        <end position="1247"/>
    </location>
</feature>
<keyword evidence="3" id="KW-1185">Reference proteome</keyword>
<reference evidence="2 3" key="1">
    <citation type="submission" date="2024-04" db="EMBL/GenBank/DDBJ databases">
        <title>Tritrichomonas musculus Genome.</title>
        <authorList>
            <person name="Alves-Ferreira E."/>
            <person name="Grigg M."/>
            <person name="Lorenzi H."/>
            <person name="Galac M."/>
        </authorList>
    </citation>
    <scope>NUCLEOTIDE SEQUENCE [LARGE SCALE GENOMIC DNA]</scope>
    <source>
        <strain evidence="2 3">EAF2021</strain>
    </source>
</reference>
<feature type="compositionally biased region" description="Low complexity" evidence="1">
    <location>
        <begin position="1728"/>
        <end position="1742"/>
    </location>
</feature>
<organism evidence="2 3">
    <name type="scientific">Tritrichomonas musculus</name>
    <dbReference type="NCBI Taxonomy" id="1915356"/>
    <lineage>
        <taxon>Eukaryota</taxon>
        <taxon>Metamonada</taxon>
        <taxon>Parabasalia</taxon>
        <taxon>Tritrichomonadida</taxon>
        <taxon>Tritrichomonadidae</taxon>
        <taxon>Tritrichomonas</taxon>
    </lineage>
</organism>
<evidence type="ECO:0000313" key="3">
    <source>
        <dbReference type="Proteomes" id="UP001470230"/>
    </source>
</evidence>
<feature type="compositionally biased region" description="Acidic residues" evidence="1">
    <location>
        <begin position="1276"/>
        <end position="1289"/>
    </location>
</feature>
<accession>A0ABR2KTH6</accession>
<feature type="compositionally biased region" description="Acidic residues" evidence="1">
    <location>
        <begin position="1604"/>
        <end position="1619"/>
    </location>
</feature>